<accession>A0A507CRI6</accession>
<dbReference type="STRING" id="286115.A0A507CRI6"/>
<evidence type="ECO:0000313" key="8">
    <source>
        <dbReference type="EMBL" id="TPX41777.1"/>
    </source>
</evidence>
<dbReference type="GO" id="GO:0047315">
    <property type="term" value="F:kynurenine-glyoxylate transaminase activity"/>
    <property type="evidence" value="ECO:0007669"/>
    <property type="project" value="UniProtKB-ARBA"/>
</dbReference>
<evidence type="ECO:0000256" key="4">
    <source>
        <dbReference type="ARBA" id="ARBA00022679"/>
    </source>
</evidence>
<dbReference type="VEuPathDB" id="FungiDB:SeMB42_g05418"/>
<name>A0A507CRI6_9FUNG</name>
<evidence type="ECO:0000256" key="3">
    <source>
        <dbReference type="ARBA" id="ARBA00022576"/>
    </source>
</evidence>
<evidence type="ECO:0000256" key="2">
    <source>
        <dbReference type="ARBA" id="ARBA00007441"/>
    </source>
</evidence>
<dbReference type="PANTHER" id="PTHR42790:SF19">
    <property type="entry name" value="KYNURENINE_ALPHA-AMINOADIPATE AMINOTRANSFERASE, MITOCHONDRIAL"/>
    <property type="match status" value="1"/>
</dbReference>
<comment type="similarity">
    <text evidence="2">Belongs to the class-I pyridoxal-phosphate-dependent aminotransferase family.</text>
</comment>
<dbReference type="FunFam" id="3.40.640.10:FF:000071">
    <property type="entry name" value="Kynurenine/alpha-aminoadipate aminotransferase, mitochondrial"/>
    <property type="match status" value="1"/>
</dbReference>
<dbReference type="AlphaFoldDB" id="A0A507CRI6"/>
<dbReference type="OrthoDB" id="691673at2759"/>
<dbReference type="InterPro" id="IPR050859">
    <property type="entry name" value="Class-I_PLP-dep_aminotransf"/>
</dbReference>
<keyword evidence="5" id="KW-0663">Pyridoxal phosphate</keyword>
<dbReference type="GO" id="GO:0030170">
    <property type="term" value="F:pyridoxal phosphate binding"/>
    <property type="evidence" value="ECO:0007669"/>
    <property type="project" value="InterPro"/>
</dbReference>
<dbReference type="Proteomes" id="UP000317494">
    <property type="component" value="Unassembled WGS sequence"/>
</dbReference>
<protein>
    <recommendedName>
        <fullName evidence="6">Aminotransferase class I/classII large domain-containing protein</fullName>
    </recommendedName>
</protein>
<keyword evidence="4" id="KW-0808">Transferase</keyword>
<dbReference type="GO" id="GO:0005759">
    <property type="term" value="C:mitochondrial matrix"/>
    <property type="evidence" value="ECO:0007669"/>
    <property type="project" value="UniProtKB-ARBA"/>
</dbReference>
<dbReference type="Gene3D" id="3.40.640.10">
    <property type="entry name" value="Type I PLP-dependent aspartate aminotransferase-like (Major domain)"/>
    <property type="match status" value="1"/>
</dbReference>
<dbReference type="InterPro" id="IPR015421">
    <property type="entry name" value="PyrdxlP-dep_Trfase_major"/>
</dbReference>
<dbReference type="PANTHER" id="PTHR42790">
    <property type="entry name" value="AMINOTRANSFERASE"/>
    <property type="match status" value="1"/>
</dbReference>
<reference evidence="9 10" key="1">
    <citation type="journal article" date="2019" name="Sci. Rep.">
        <title>Comparative genomics of chytrid fungi reveal insights into the obligate biotrophic and pathogenic lifestyle of Synchytrium endobioticum.</title>
        <authorList>
            <person name="van de Vossenberg B.T.L.H."/>
            <person name="Warris S."/>
            <person name="Nguyen H.D.T."/>
            <person name="van Gent-Pelzer M.P.E."/>
            <person name="Joly D.L."/>
            <person name="van de Geest H.C."/>
            <person name="Bonants P.J.M."/>
            <person name="Smith D.S."/>
            <person name="Levesque C.A."/>
            <person name="van der Lee T.A.J."/>
        </authorList>
    </citation>
    <scope>NUCLEOTIDE SEQUENCE [LARGE SCALE GENOMIC DNA]</scope>
    <source>
        <strain evidence="7 10">LEV6574</strain>
        <strain evidence="8 9">MB42</strain>
    </source>
</reference>
<dbReference type="SUPFAM" id="SSF53383">
    <property type="entry name" value="PLP-dependent transferases"/>
    <property type="match status" value="1"/>
</dbReference>
<keyword evidence="3" id="KW-0032">Aminotransferase</keyword>
<evidence type="ECO:0000313" key="9">
    <source>
        <dbReference type="Proteomes" id="UP000317494"/>
    </source>
</evidence>
<dbReference type="CDD" id="cd00609">
    <property type="entry name" value="AAT_like"/>
    <property type="match status" value="1"/>
</dbReference>
<dbReference type="EMBL" id="QEAM01000361">
    <property type="protein sequence ID" value="TPX40790.1"/>
    <property type="molecule type" value="Genomic_DNA"/>
</dbReference>
<keyword evidence="9" id="KW-1185">Reference proteome</keyword>
<gene>
    <name evidence="7" type="ORF">SeLEV6574_g06410</name>
    <name evidence="8" type="ORF">SeMB42_g05418</name>
</gene>
<evidence type="ECO:0000259" key="6">
    <source>
        <dbReference type="Pfam" id="PF00155"/>
    </source>
</evidence>
<proteinExistence type="inferred from homology"/>
<evidence type="ECO:0000313" key="7">
    <source>
        <dbReference type="EMBL" id="TPX40790.1"/>
    </source>
</evidence>
<comment type="cofactor">
    <cofactor evidence="1">
        <name>pyridoxal 5'-phosphate</name>
        <dbReference type="ChEBI" id="CHEBI:597326"/>
    </cofactor>
</comment>
<organism evidence="8 9">
    <name type="scientific">Synchytrium endobioticum</name>
    <dbReference type="NCBI Taxonomy" id="286115"/>
    <lineage>
        <taxon>Eukaryota</taxon>
        <taxon>Fungi</taxon>
        <taxon>Fungi incertae sedis</taxon>
        <taxon>Chytridiomycota</taxon>
        <taxon>Chytridiomycota incertae sedis</taxon>
        <taxon>Chytridiomycetes</taxon>
        <taxon>Synchytriales</taxon>
        <taxon>Synchytriaceae</taxon>
        <taxon>Synchytrium</taxon>
    </lineage>
</organism>
<dbReference type="FunFam" id="3.90.1150.10:FF:000166">
    <property type="entry name" value="Kynurenine/alpha-aminoadipate aminotransferase, mitochondrial"/>
    <property type="match status" value="1"/>
</dbReference>
<comment type="caution">
    <text evidence="8">The sequence shown here is derived from an EMBL/GenBank/DDBJ whole genome shotgun (WGS) entry which is preliminary data.</text>
</comment>
<dbReference type="Pfam" id="PF00155">
    <property type="entry name" value="Aminotran_1_2"/>
    <property type="match status" value="1"/>
</dbReference>
<dbReference type="GO" id="GO:0047536">
    <property type="term" value="F:2-aminoadipate transaminase activity"/>
    <property type="evidence" value="ECO:0007669"/>
    <property type="project" value="UniProtKB-ARBA"/>
</dbReference>
<dbReference type="InterPro" id="IPR004839">
    <property type="entry name" value="Aminotransferase_I/II_large"/>
</dbReference>
<dbReference type="GO" id="GO:1901605">
    <property type="term" value="P:alpha-amino acid metabolic process"/>
    <property type="evidence" value="ECO:0007669"/>
    <property type="project" value="TreeGrafter"/>
</dbReference>
<dbReference type="EMBL" id="QEAN01000257">
    <property type="protein sequence ID" value="TPX41777.1"/>
    <property type="molecule type" value="Genomic_DNA"/>
</dbReference>
<sequence length="417" mass="46775">MDYDRFITRKSAARQPSAIRALQKFLNVPGMISLGGGNPHPSTFPYVSMEFRLRNGELVTISEEFTKKALQYSPTNGLPELVDWIRKLQIEEHGVPPRLDFDICLGTGSQDVITRALEMLVDASDTLLMESPAYVGTLAFLRPLGCKLAEVETDSDGLIPEKLEEVLSSWDNVETRPRVLYTVPTGGNPTGTSTTLERKERIYEIAQDYDLIILEDDPYYYLQFGDNRIPSYLSMDIDQRVLRFDSFSKILSAGIRLGWVTGPKPLVDRIVLHGQATSLHPSGISQAMVYGVLSKWGHDGFLQHADEVATFYQEKRDAFLKAADEHLKGVAEWTVPSAGMFVWLKLLGIQDSTALITQKAVEMKVLFVPGYEFMLNMHATPYVRASYSTATTSEMGEALKRLAELVTQARQENESRH</sequence>
<dbReference type="InterPro" id="IPR015424">
    <property type="entry name" value="PyrdxlP-dep_Trfase"/>
</dbReference>
<evidence type="ECO:0000313" key="10">
    <source>
        <dbReference type="Proteomes" id="UP000320475"/>
    </source>
</evidence>
<dbReference type="Proteomes" id="UP000320475">
    <property type="component" value="Unassembled WGS sequence"/>
</dbReference>
<evidence type="ECO:0000256" key="5">
    <source>
        <dbReference type="ARBA" id="ARBA00022898"/>
    </source>
</evidence>
<evidence type="ECO:0000256" key="1">
    <source>
        <dbReference type="ARBA" id="ARBA00001933"/>
    </source>
</evidence>
<feature type="domain" description="Aminotransferase class I/classII large" evidence="6">
    <location>
        <begin position="67"/>
        <end position="402"/>
    </location>
</feature>